<proteinExistence type="predicted"/>
<evidence type="ECO:0000313" key="4">
    <source>
        <dbReference type="Proteomes" id="UP000270094"/>
    </source>
</evidence>
<dbReference type="EMBL" id="UYYB01106432">
    <property type="protein sequence ID" value="VDM79811.1"/>
    <property type="molecule type" value="Genomic_DNA"/>
</dbReference>
<sequence>MPYFSELTTAVVSGESEKPTCRYTLHKESPNGPLVKLAQVGDLIYHVWDCPSEVYGMMIHDCSIVDGQGNNHTVIDSLGIIMMCYKRMGTIRHVRFLLCLSTLITVKMHLYTPEYLIILQNGKSEIFVQQDQLVLTFSIGPFIFQRPKQAFEFGEWHSKSCAATARTTYGARHLEAPSIEYTEDLAQKNKRTEMQSYRDYKAINDMNMCCREENNARVTMVSCRRFRYNANGESEIFIHQYY</sequence>
<reference evidence="3 4" key="1">
    <citation type="submission" date="2018-11" db="EMBL/GenBank/DDBJ databases">
        <authorList>
            <consortium name="Pathogen Informatics"/>
        </authorList>
    </citation>
    <scope>NUCLEOTIDE SEQUENCE [LARGE SCALE GENOMIC DNA]</scope>
</reference>
<dbReference type="OrthoDB" id="6139674at2759"/>
<gene>
    <name evidence="3" type="ORF">SVUK_LOCUS14809</name>
</gene>
<dbReference type="PANTHER" id="PTHR22907">
    <property type="entry name" value="GH04558P"/>
    <property type="match status" value="1"/>
</dbReference>
<dbReference type="InterPro" id="IPR051962">
    <property type="entry name" value="Cuticlin"/>
</dbReference>
<keyword evidence="4" id="KW-1185">Reference proteome</keyword>
<organism evidence="3 4">
    <name type="scientific">Strongylus vulgaris</name>
    <name type="common">Blood worm</name>
    <dbReference type="NCBI Taxonomy" id="40348"/>
    <lineage>
        <taxon>Eukaryota</taxon>
        <taxon>Metazoa</taxon>
        <taxon>Ecdysozoa</taxon>
        <taxon>Nematoda</taxon>
        <taxon>Chromadorea</taxon>
        <taxon>Rhabditida</taxon>
        <taxon>Rhabditina</taxon>
        <taxon>Rhabditomorpha</taxon>
        <taxon>Strongyloidea</taxon>
        <taxon>Strongylidae</taxon>
        <taxon>Strongylus</taxon>
    </lineage>
</organism>
<evidence type="ECO:0000259" key="2">
    <source>
        <dbReference type="Pfam" id="PF25301"/>
    </source>
</evidence>
<evidence type="ECO:0000256" key="1">
    <source>
        <dbReference type="ARBA" id="ARBA00022729"/>
    </source>
</evidence>
<dbReference type="Pfam" id="PF25301">
    <property type="entry name" value="CUT_C"/>
    <property type="match status" value="1"/>
</dbReference>
<accession>A0A3P7J3P4</accession>
<dbReference type="PANTHER" id="PTHR22907:SF23">
    <property type="entry name" value="ZP DOMAIN-CONTAINING PROTEIN"/>
    <property type="match status" value="1"/>
</dbReference>
<evidence type="ECO:0000313" key="3">
    <source>
        <dbReference type="EMBL" id="VDM79811.1"/>
    </source>
</evidence>
<name>A0A3P7J3P4_STRVU</name>
<keyword evidence="1" id="KW-0732">Signal</keyword>
<dbReference type="AlphaFoldDB" id="A0A3P7J3P4"/>
<protein>
    <recommendedName>
        <fullName evidence="2">Cuticlin C-terminal domain-containing protein</fullName>
    </recommendedName>
</protein>
<feature type="domain" description="Cuticlin C-terminal" evidence="2">
    <location>
        <begin position="19"/>
        <end position="80"/>
    </location>
</feature>
<dbReference type="Proteomes" id="UP000270094">
    <property type="component" value="Unassembled WGS sequence"/>
</dbReference>
<dbReference type="InterPro" id="IPR057475">
    <property type="entry name" value="CUT_C"/>
</dbReference>